<dbReference type="GO" id="GO:0005886">
    <property type="term" value="C:plasma membrane"/>
    <property type="evidence" value="ECO:0007669"/>
    <property type="project" value="UniProtKB-SubCell"/>
</dbReference>
<dbReference type="GO" id="GO:0015171">
    <property type="term" value="F:amino acid transmembrane transporter activity"/>
    <property type="evidence" value="ECO:0007669"/>
    <property type="project" value="TreeGrafter"/>
</dbReference>
<dbReference type="EMBL" id="SNZE01000001">
    <property type="protein sequence ID" value="TDR33086.1"/>
    <property type="molecule type" value="Genomic_DNA"/>
</dbReference>
<feature type="transmembrane region" description="Helical" evidence="6">
    <location>
        <begin position="140"/>
        <end position="166"/>
    </location>
</feature>
<keyword evidence="4 6" id="KW-1133">Transmembrane helix</keyword>
<dbReference type="GO" id="GO:0033228">
    <property type="term" value="P:cysteine export across plasma membrane"/>
    <property type="evidence" value="ECO:0007669"/>
    <property type="project" value="TreeGrafter"/>
</dbReference>
<dbReference type="Proteomes" id="UP000294480">
    <property type="component" value="Unassembled WGS sequence"/>
</dbReference>
<evidence type="ECO:0000313" key="7">
    <source>
        <dbReference type="EMBL" id="TDR33086.1"/>
    </source>
</evidence>
<dbReference type="Pfam" id="PF01810">
    <property type="entry name" value="LysE"/>
    <property type="match status" value="1"/>
</dbReference>
<comment type="subcellular location">
    <subcellularLocation>
        <location evidence="1">Cell membrane</location>
        <topology evidence="1">Multi-pass membrane protein</topology>
    </subcellularLocation>
</comment>
<evidence type="ECO:0000256" key="3">
    <source>
        <dbReference type="ARBA" id="ARBA00022692"/>
    </source>
</evidence>
<keyword evidence="8" id="KW-1185">Reference proteome</keyword>
<gene>
    <name evidence="7" type="ORF">DFR44_101136</name>
</gene>
<evidence type="ECO:0000256" key="2">
    <source>
        <dbReference type="ARBA" id="ARBA00022475"/>
    </source>
</evidence>
<dbReference type="AlphaFoldDB" id="A0A4R6YBP7"/>
<name>A0A4R6YBP7_9BURK</name>
<evidence type="ECO:0000256" key="6">
    <source>
        <dbReference type="SAM" id="Phobius"/>
    </source>
</evidence>
<proteinExistence type="predicted"/>
<dbReference type="PANTHER" id="PTHR30086:SF20">
    <property type="entry name" value="ARGININE EXPORTER PROTEIN ARGO-RELATED"/>
    <property type="match status" value="1"/>
</dbReference>
<feature type="transmembrane region" description="Helical" evidence="6">
    <location>
        <begin position="178"/>
        <end position="196"/>
    </location>
</feature>
<dbReference type="PANTHER" id="PTHR30086">
    <property type="entry name" value="ARGININE EXPORTER PROTEIN ARGO"/>
    <property type="match status" value="1"/>
</dbReference>
<dbReference type="RefSeq" id="WP_211336867.1">
    <property type="nucleotide sequence ID" value="NZ_SNZE01000001.1"/>
</dbReference>
<evidence type="ECO:0000256" key="5">
    <source>
        <dbReference type="ARBA" id="ARBA00023136"/>
    </source>
</evidence>
<protein>
    <submittedName>
        <fullName evidence="7">Threonine/homoserine/homoserine lactone efflux protein</fullName>
    </submittedName>
</protein>
<keyword evidence="3 6" id="KW-0812">Transmembrane</keyword>
<comment type="caution">
    <text evidence="7">The sequence shown here is derived from an EMBL/GenBank/DDBJ whole genome shotgun (WGS) entry which is preliminary data.</text>
</comment>
<evidence type="ECO:0000256" key="4">
    <source>
        <dbReference type="ARBA" id="ARBA00022989"/>
    </source>
</evidence>
<feature type="transmembrane region" description="Helical" evidence="6">
    <location>
        <begin position="41"/>
        <end position="61"/>
    </location>
</feature>
<accession>A0A4R6YBP7</accession>
<organism evidence="7 8">
    <name type="scientific">Hydromonas duriensis</name>
    <dbReference type="NCBI Taxonomy" id="1527608"/>
    <lineage>
        <taxon>Bacteria</taxon>
        <taxon>Pseudomonadati</taxon>
        <taxon>Pseudomonadota</taxon>
        <taxon>Betaproteobacteria</taxon>
        <taxon>Burkholderiales</taxon>
        <taxon>Burkholderiaceae</taxon>
        <taxon>Hydromonas</taxon>
    </lineage>
</organism>
<keyword evidence="2" id="KW-1003">Cell membrane</keyword>
<sequence>MTYSLFLSMFAFSLAASISPGPVNFVSLASGLRFGFNRTMRHVTGATIGFTLLLLFIGLGLHKIISHLPHITFYIQWFGVIFFVYMATQLFKDDGSLKKNTNQRAPSYSDGALMQWLNPKAWIAAVAGMGAFTTAGDTKLIIQFSIIYFVVCYISLAAWAYAGSFLRHYLDEPIKVRWFNRFMGFLLLTSAVYLSQQSN</sequence>
<keyword evidence="5 6" id="KW-0472">Membrane</keyword>
<evidence type="ECO:0000313" key="8">
    <source>
        <dbReference type="Proteomes" id="UP000294480"/>
    </source>
</evidence>
<reference evidence="7 8" key="1">
    <citation type="submission" date="2019-03" db="EMBL/GenBank/DDBJ databases">
        <title>Genomic Encyclopedia of Type Strains, Phase IV (KMG-IV): sequencing the most valuable type-strain genomes for metagenomic binning, comparative biology and taxonomic classification.</title>
        <authorList>
            <person name="Goeker M."/>
        </authorList>
    </citation>
    <scope>NUCLEOTIDE SEQUENCE [LARGE SCALE GENOMIC DNA]</scope>
    <source>
        <strain evidence="7 8">DSM 102852</strain>
    </source>
</reference>
<evidence type="ECO:0000256" key="1">
    <source>
        <dbReference type="ARBA" id="ARBA00004651"/>
    </source>
</evidence>
<dbReference type="InterPro" id="IPR001123">
    <property type="entry name" value="LeuE-type"/>
</dbReference>
<feature type="transmembrane region" description="Helical" evidence="6">
    <location>
        <begin position="73"/>
        <end position="91"/>
    </location>
</feature>